<dbReference type="AlphaFoldDB" id="A0A835C9Z0"/>
<sequence>MPSIGPSGLKWLGPSTRTSKLLFNKFGMREAPNNNSYVWRSIMKATAPLKAGFCRRIRNGRDTNFWLNNWIGGKPFIEPLDLDAADDINTDLRVSDFIRDNNWQLDSVRNIIPVDMLNLIRGVPLPRLSSSVDVTVSCYDTSSIYSAKSGFNFVFNSTQVSSGEVDWKWI</sequence>
<name>A0A835C9Z0_9FABA</name>
<proteinExistence type="predicted"/>
<gene>
    <name evidence="1" type="ORF">G2W53_010865</name>
</gene>
<reference evidence="1" key="1">
    <citation type="submission" date="2020-09" db="EMBL/GenBank/DDBJ databases">
        <title>Genome-Enabled Discovery of Anthraquinone Biosynthesis in Senna tora.</title>
        <authorList>
            <person name="Kang S.-H."/>
            <person name="Pandey R.P."/>
            <person name="Lee C.-M."/>
            <person name="Sim J.-S."/>
            <person name="Jeong J.-T."/>
            <person name="Choi B.-S."/>
            <person name="Jung M."/>
            <person name="Ginzburg D."/>
            <person name="Zhao K."/>
            <person name="Won S.Y."/>
            <person name="Oh T.-J."/>
            <person name="Yu Y."/>
            <person name="Kim N.-H."/>
            <person name="Lee O.R."/>
            <person name="Lee T.-H."/>
            <person name="Bashyal P."/>
            <person name="Kim T.-S."/>
            <person name="Lee W.-H."/>
            <person name="Kawkins C."/>
            <person name="Kim C.-K."/>
            <person name="Kim J.S."/>
            <person name="Ahn B.O."/>
            <person name="Rhee S.Y."/>
            <person name="Sohng J.K."/>
        </authorList>
    </citation>
    <scope>NUCLEOTIDE SEQUENCE</scope>
    <source>
        <tissue evidence="1">Leaf</tissue>
    </source>
</reference>
<keyword evidence="2" id="KW-1185">Reference proteome</keyword>
<protein>
    <submittedName>
        <fullName evidence="1">Putative ribonuclease H protein At1g65750 family</fullName>
    </submittedName>
</protein>
<comment type="caution">
    <text evidence="1">The sequence shown here is derived from an EMBL/GenBank/DDBJ whole genome shotgun (WGS) entry which is preliminary data.</text>
</comment>
<dbReference type="Proteomes" id="UP000634136">
    <property type="component" value="Unassembled WGS sequence"/>
</dbReference>
<dbReference type="OrthoDB" id="1423330at2759"/>
<organism evidence="1 2">
    <name type="scientific">Senna tora</name>
    <dbReference type="NCBI Taxonomy" id="362788"/>
    <lineage>
        <taxon>Eukaryota</taxon>
        <taxon>Viridiplantae</taxon>
        <taxon>Streptophyta</taxon>
        <taxon>Embryophyta</taxon>
        <taxon>Tracheophyta</taxon>
        <taxon>Spermatophyta</taxon>
        <taxon>Magnoliopsida</taxon>
        <taxon>eudicotyledons</taxon>
        <taxon>Gunneridae</taxon>
        <taxon>Pentapetalae</taxon>
        <taxon>rosids</taxon>
        <taxon>fabids</taxon>
        <taxon>Fabales</taxon>
        <taxon>Fabaceae</taxon>
        <taxon>Caesalpinioideae</taxon>
        <taxon>Cassia clade</taxon>
        <taxon>Senna</taxon>
    </lineage>
</organism>
<evidence type="ECO:0000313" key="2">
    <source>
        <dbReference type="Proteomes" id="UP000634136"/>
    </source>
</evidence>
<accession>A0A835C9Z0</accession>
<evidence type="ECO:0000313" key="1">
    <source>
        <dbReference type="EMBL" id="KAF7836006.1"/>
    </source>
</evidence>
<dbReference type="EMBL" id="JAAIUW010000004">
    <property type="protein sequence ID" value="KAF7836006.1"/>
    <property type="molecule type" value="Genomic_DNA"/>
</dbReference>